<keyword evidence="4" id="KW-0698">rRNA processing</keyword>
<gene>
    <name evidence="12" type="ORF">I316_05507</name>
</gene>
<dbReference type="GO" id="GO:0000027">
    <property type="term" value="P:ribosomal large subunit assembly"/>
    <property type="evidence" value="ECO:0007669"/>
    <property type="project" value="TreeGrafter"/>
</dbReference>
<dbReference type="InterPro" id="IPR013520">
    <property type="entry name" value="Ribonucl_H"/>
</dbReference>
<evidence type="ECO:0000256" key="4">
    <source>
        <dbReference type="ARBA" id="ARBA00022552"/>
    </source>
</evidence>
<feature type="compositionally biased region" description="Low complexity" evidence="10">
    <location>
        <begin position="314"/>
        <end position="325"/>
    </location>
</feature>
<dbReference type="SMART" id="SM00479">
    <property type="entry name" value="EXOIII"/>
    <property type="match status" value="1"/>
</dbReference>
<evidence type="ECO:0000259" key="11">
    <source>
        <dbReference type="SMART" id="SM00479"/>
    </source>
</evidence>
<dbReference type="PANTHER" id="PTHR12801:SF45">
    <property type="entry name" value="RNA EXONUCLEASE 4"/>
    <property type="match status" value="1"/>
</dbReference>
<feature type="region of interest" description="Disordered" evidence="10">
    <location>
        <begin position="401"/>
        <end position="440"/>
    </location>
</feature>
<dbReference type="InterPro" id="IPR012337">
    <property type="entry name" value="RNaseH-like_sf"/>
</dbReference>
<dbReference type="CDD" id="cd06144">
    <property type="entry name" value="REX4_like"/>
    <property type="match status" value="1"/>
</dbReference>
<keyword evidence="5" id="KW-0540">Nuclease</keyword>
<protein>
    <recommendedName>
        <fullName evidence="3">RNA exonuclease 4</fullName>
    </recommendedName>
</protein>
<keyword evidence="13" id="KW-1185">Reference proteome</keyword>
<keyword evidence="6" id="KW-0378">Hydrolase</keyword>
<dbReference type="GO" id="GO:0008408">
    <property type="term" value="F:3'-5' exonuclease activity"/>
    <property type="evidence" value="ECO:0007669"/>
    <property type="project" value="InterPro"/>
</dbReference>
<dbReference type="SUPFAM" id="SSF53098">
    <property type="entry name" value="Ribonuclease H-like"/>
    <property type="match status" value="1"/>
</dbReference>
<evidence type="ECO:0000313" key="12">
    <source>
        <dbReference type="EMBL" id="OCF32870.1"/>
    </source>
</evidence>
<dbReference type="FunFam" id="3.30.420.10:FF:000007">
    <property type="entry name" value="Interferon-stimulated exonuclease gene 20"/>
    <property type="match status" value="1"/>
</dbReference>
<evidence type="ECO:0000256" key="9">
    <source>
        <dbReference type="ARBA" id="ARBA00025599"/>
    </source>
</evidence>
<dbReference type="InterPro" id="IPR047021">
    <property type="entry name" value="REXO1/3/4-like"/>
</dbReference>
<feature type="region of interest" description="Disordered" evidence="10">
    <location>
        <begin position="310"/>
        <end position="389"/>
    </location>
</feature>
<dbReference type="GO" id="GO:0005634">
    <property type="term" value="C:nucleus"/>
    <property type="evidence" value="ECO:0007669"/>
    <property type="project" value="UniProtKB-SubCell"/>
</dbReference>
<feature type="compositionally biased region" description="Acidic residues" evidence="10">
    <location>
        <begin position="333"/>
        <end position="354"/>
    </location>
</feature>
<evidence type="ECO:0000256" key="1">
    <source>
        <dbReference type="ARBA" id="ARBA00004123"/>
    </source>
</evidence>
<accession>A0A1B9GP69</accession>
<dbReference type="AlphaFoldDB" id="A0A1B9GP69"/>
<evidence type="ECO:0000256" key="3">
    <source>
        <dbReference type="ARBA" id="ARBA00016937"/>
    </source>
</evidence>
<dbReference type="EMBL" id="KV700128">
    <property type="protein sequence ID" value="OCF32870.1"/>
    <property type="molecule type" value="Genomic_DNA"/>
</dbReference>
<dbReference type="Gene3D" id="3.30.420.10">
    <property type="entry name" value="Ribonuclease H-like superfamily/Ribonuclease H"/>
    <property type="match status" value="1"/>
</dbReference>
<evidence type="ECO:0000256" key="5">
    <source>
        <dbReference type="ARBA" id="ARBA00022722"/>
    </source>
</evidence>
<dbReference type="Proteomes" id="UP000092666">
    <property type="component" value="Unassembled WGS sequence"/>
</dbReference>
<dbReference type="PANTHER" id="PTHR12801">
    <property type="entry name" value="RNA EXONUCLEASE REXO1 / RECO3 FAMILY MEMBER-RELATED"/>
    <property type="match status" value="1"/>
</dbReference>
<feature type="domain" description="Exonuclease" evidence="11">
    <location>
        <begin position="135"/>
        <end position="296"/>
    </location>
</feature>
<dbReference type="GO" id="GO:0006364">
    <property type="term" value="P:rRNA processing"/>
    <property type="evidence" value="ECO:0007669"/>
    <property type="project" value="UniProtKB-KW"/>
</dbReference>
<evidence type="ECO:0000313" key="13">
    <source>
        <dbReference type="Proteomes" id="UP000092666"/>
    </source>
</evidence>
<proteinExistence type="inferred from homology"/>
<organism evidence="12 13">
    <name type="scientific">Kwoniella heveanensis BCC8398</name>
    <dbReference type="NCBI Taxonomy" id="1296120"/>
    <lineage>
        <taxon>Eukaryota</taxon>
        <taxon>Fungi</taxon>
        <taxon>Dikarya</taxon>
        <taxon>Basidiomycota</taxon>
        <taxon>Agaricomycotina</taxon>
        <taxon>Tremellomycetes</taxon>
        <taxon>Tremellales</taxon>
        <taxon>Cryptococcaceae</taxon>
        <taxon>Kwoniella</taxon>
    </lineage>
</organism>
<evidence type="ECO:0000256" key="8">
    <source>
        <dbReference type="ARBA" id="ARBA00023242"/>
    </source>
</evidence>
<dbReference type="OrthoDB" id="8191639at2759"/>
<dbReference type="InterPro" id="IPR037431">
    <property type="entry name" value="REX4_DEDDh_dom"/>
</dbReference>
<keyword evidence="7" id="KW-0269">Exonuclease</keyword>
<dbReference type="Pfam" id="PF00929">
    <property type="entry name" value="RNase_T"/>
    <property type="match status" value="1"/>
</dbReference>
<name>A0A1B9GP69_9TREE</name>
<reference evidence="13" key="2">
    <citation type="submission" date="2013-12" db="EMBL/GenBank/DDBJ databases">
        <title>Evolution of pathogenesis and genome organization in the Tremellales.</title>
        <authorList>
            <person name="Cuomo C."/>
            <person name="Litvintseva A."/>
            <person name="Heitman J."/>
            <person name="Chen Y."/>
            <person name="Sun S."/>
            <person name="Springer D."/>
            <person name="Dromer F."/>
            <person name="Young S."/>
            <person name="Zeng Q."/>
            <person name="Chapman S."/>
            <person name="Gujja S."/>
            <person name="Saif S."/>
            <person name="Birren B."/>
        </authorList>
    </citation>
    <scope>NUCLEOTIDE SEQUENCE [LARGE SCALE GENOMIC DNA]</scope>
    <source>
        <strain evidence="13">BCC8398</strain>
    </source>
</reference>
<keyword evidence="8" id="KW-0539">Nucleus</keyword>
<feature type="region of interest" description="Disordered" evidence="10">
    <location>
        <begin position="1"/>
        <end position="59"/>
    </location>
</feature>
<evidence type="ECO:0000256" key="6">
    <source>
        <dbReference type="ARBA" id="ARBA00022801"/>
    </source>
</evidence>
<evidence type="ECO:0000256" key="10">
    <source>
        <dbReference type="SAM" id="MobiDB-lite"/>
    </source>
</evidence>
<comment type="function">
    <text evidence="9">Exoribonuclease involved in ribosome biosynthesis. Involved in the processing of ITS1, the internal transcribed spacer localized between the 18S and 5.8S rRNAs.</text>
</comment>
<dbReference type="InterPro" id="IPR036397">
    <property type="entry name" value="RNaseH_sf"/>
</dbReference>
<evidence type="ECO:0000256" key="2">
    <source>
        <dbReference type="ARBA" id="ARBA00010489"/>
    </source>
</evidence>
<reference evidence="12 13" key="1">
    <citation type="submission" date="2013-07" db="EMBL/GenBank/DDBJ databases">
        <title>The Genome Sequence of Cryptococcus heveanensis BCC8398.</title>
        <authorList>
            <consortium name="The Broad Institute Genome Sequencing Platform"/>
            <person name="Cuomo C."/>
            <person name="Litvintseva A."/>
            <person name="Chen Y."/>
            <person name="Heitman J."/>
            <person name="Sun S."/>
            <person name="Springer D."/>
            <person name="Dromer F."/>
            <person name="Young S.K."/>
            <person name="Zeng Q."/>
            <person name="Gargeya S."/>
            <person name="Fitzgerald M."/>
            <person name="Abouelleil A."/>
            <person name="Alvarado L."/>
            <person name="Berlin A.M."/>
            <person name="Chapman S.B."/>
            <person name="Dewar J."/>
            <person name="Goldberg J."/>
            <person name="Griggs A."/>
            <person name="Gujja S."/>
            <person name="Hansen M."/>
            <person name="Howarth C."/>
            <person name="Imamovic A."/>
            <person name="Larimer J."/>
            <person name="McCowan C."/>
            <person name="Murphy C."/>
            <person name="Pearson M."/>
            <person name="Priest M."/>
            <person name="Roberts A."/>
            <person name="Saif S."/>
            <person name="Shea T."/>
            <person name="Sykes S."/>
            <person name="Wortman J."/>
            <person name="Nusbaum C."/>
            <person name="Birren B."/>
        </authorList>
    </citation>
    <scope>NUCLEOTIDE SEQUENCE [LARGE SCALE GENOMIC DNA]</scope>
    <source>
        <strain evidence="12 13">BCC8398</strain>
    </source>
</reference>
<dbReference type="STRING" id="1296120.A0A1B9GP69"/>
<sequence>MDKKAPSAGGPSSNWAKLQKTLASKPKETKKQKLGDAKGKGRSTQPHHAGKKSKSNYGRTGLGQYIARADFTRSAPVIDQQPVAGPSKITIPAPANVNEDVVFLPAPNDTPLLEELRQMVAGRIALNESKKAPGNYIAIDCEMVGLGPMGSESALARVSIVNYHGHILLDTFVQPREKVTDWRTWISGIREDDVLGAPEFEEVQKQVAELVEGRILVGHAIDNDLKVLLLSHPRPLIRDTQKCKMLREKAKNKHPGLKKLSEIELGVQIQKASHSSVTDARATMALYRIHKVEWERQLHHATEAYRAQTQKTHAIASGAGSAATGGKRKRGDDDDDADADSADEGAADMADEGESVTTTGGKGAKGKKKTEREIESFPGGGRKGISSGLGLIIRRNGQRIDGTRATYTAGSGRGRRDREAEPSSSGGGSGAGKWWEQDAS</sequence>
<comment type="similarity">
    <text evidence="2">Belongs to the REXO4 family.</text>
</comment>
<evidence type="ECO:0000256" key="7">
    <source>
        <dbReference type="ARBA" id="ARBA00022839"/>
    </source>
</evidence>
<comment type="subcellular location">
    <subcellularLocation>
        <location evidence="1">Nucleus</location>
    </subcellularLocation>
</comment>
<dbReference type="GO" id="GO:0003676">
    <property type="term" value="F:nucleic acid binding"/>
    <property type="evidence" value="ECO:0007669"/>
    <property type="project" value="InterPro"/>
</dbReference>
<feature type="compositionally biased region" description="Basic and acidic residues" evidence="10">
    <location>
        <begin position="25"/>
        <end position="39"/>
    </location>
</feature>